<dbReference type="EMBL" id="JBHUKR010000007">
    <property type="protein sequence ID" value="MFD2417331.1"/>
    <property type="molecule type" value="Genomic_DNA"/>
</dbReference>
<reference evidence="3" key="1">
    <citation type="journal article" date="2019" name="Int. J. Syst. Evol. Microbiol.">
        <title>The Global Catalogue of Microorganisms (GCM) 10K type strain sequencing project: providing services to taxonomists for standard genome sequencing and annotation.</title>
        <authorList>
            <consortium name="The Broad Institute Genomics Platform"/>
            <consortium name="The Broad Institute Genome Sequencing Center for Infectious Disease"/>
            <person name="Wu L."/>
            <person name="Ma J."/>
        </authorList>
    </citation>
    <scope>NUCLEOTIDE SEQUENCE [LARGE SCALE GENOMIC DNA]</scope>
    <source>
        <strain evidence="3">CGMCC 4.7645</strain>
    </source>
</reference>
<feature type="transmembrane region" description="Helical" evidence="1">
    <location>
        <begin position="143"/>
        <end position="167"/>
    </location>
</feature>
<feature type="transmembrane region" description="Helical" evidence="1">
    <location>
        <begin position="37"/>
        <end position="54"/>
    </location>
</feature>
<proteinExistence type="predicted"/>
<dbReference type="RefSeq" id="WP_378264999.1">
    <property type="nucleotide sequence ID" value="NZ_JBHUKR010000007.1"/>
</dbReference>
<dbReference type="Proteomes" id="UP001597417">
    <property type="component" value="Unassembled WGS sequence"/>
</dbReference>
<feature type="transmembrane region" description="Helical" evidence="1">
    <location>
        <begin position="217"/>
        <end position="242"/>
    </location>
</feature>
<keyword evidence="1" id="KW-0812">Transmembrane</keyword>
<evidence type="ECO:0000256" key="1">
    <source>
        <dbReference type="SAM" id="Phobius"/>
    </source>
</evidence>
<feature type="transmembrane region" description="Helical" evidence="1">
    <location>
        <begin position="97"/>
        <end position="122"/>
    </location>
</feature>
<comment type="caution">
    <text evidence="2">The sequence shown here is derived from an EMBL/GenBank/DDBJ whole genome shotgun (WGS) entry which is preliminary data.</text>
</comment>
<evidence type="ECO:0000313" key="3">
    <source>
        <dbReference type="Proteomes" id="UP001597417"/>
    </source>
</evidence>
<feature type="transmembrane region" description="Helical" evidence="1">
    <location>
        <begin position="12"/>
        <end position="31"/>
    </location>
</feature>
<feature type="transmembrane region" description="Helical" evidence="1">
    <location>
        <begin position="187"/>
        <end position="205"/>
    </location>
</feature>
<keyword evidence="1" id="KW-1133">Transmembrane helix</keyword>
<protein>
    <submittedName>
        <fullName evidence="2">O-antigen polysaccharide polymerase Wzy</fullName>
    </submittedName>
</protein>
<sequence>MAPLAPRTHGRVLPALGLAVVVVLGSLSGAMPTDLSADAAVFFVVWTACLALMAGGVPGGFYRPGAAYLTLFGFFHGGLLLSIALRGPDAFTAYDISWVFAGYTPGAVELALLGMVTFTVATEAASSKAWALPSPREPVHTRLTIVGLACLAVGITIFALALANAGGIGVASGGYLTFIHTNESDGALGYGTVLVGFGGVLGVIAGGRVRAVTWAAFGCYAVVAFMVGSRGAVLFPLLALLVTEVRQGRRIRPLWTAMGSVVVMVLIGLVRQTRSADFAVFGSASLGSPLDALAEMGYSLRPVAATLDWHTAAEPFRHGVTLISVPLRFVENLTGRNGGAPVYDDRLFNLEIAHRVGNIGGSPIAEGYHNFGMAGVVLLMGAIGLAVGLLEKLPRTARGNAIVGVLLLPLLVQVRNSFAAVPVQIGLGVLVLWLVWSGAPERRREGVTR</sequence>
<feature type="transmembrane region" description="Helical" evidence="1">
    <location>
        <begin position="66"/>
        <end position="85"/>
    </location>
</feature>
<feature type="transmembrane region" description="Helical" evidence="1">
    <location>
        <begin position="371"/>
        <end position="390"/>
    </location>
</feature>
<feature type="transmembrane region" description="Helical" evidence="1">
    <location>
        <begin position="254"/>
        <end position="271"/>
    </location>
</feature>
<feature type="transmembrane region" description="Helical" evidence="1">
    <location>
        <begin position="420"/>
        <end position="439"/>
    </location>
</feature>
<dbReference type="InterPro" id="IPR029468">
    <property type="entry name" value="O-ag_pol_Wzy"/>
</dbReference>
<accession>A0ABW5FR47</accession>
<keyword evidence="1" id="KW-0472">Membrane</keyword>
<keyword evidence="3" id="KW-1185">Reference proteome</keyword>
<organism evidence="2 3">
    <name type="scientific">Amycolatopsis pigmentata</name>
    <dbReference type="NCBI Taxonomy" id="450801"/>
    <lineage>
        <taxon>Bacteria</taxon>
        <taxon>Bacillati</taxon>
        <taxon>Actinomycetota</taxon>
        <taxon>Actinomycetes</taxon>
        <taxon>Pseudonocardiales</taxon>
        <taxon>Pseudonocardiaceae</taxon>
        <taxon>Amycolatopsis</taxon>
    </lineage>
</organism>
<dbReference type="Pfam" id="PF14296">
    <property type="entry name" value="O-ag_pol_Wzy"/>
    <property type="match status" value="1"/>
</dbReference>
<name>A0ABW5FR47_9PSEU</name>
<evidence type="ECO:0000313" key="2">
    <source>
        <dbReference type="EMBL" id="MFD2417331.1"/>
    </source>
</evidence>
<gene>
    <name evidence="2" type="primary">wzy</name>
    <name evidence="2" type="ORF">ACFSXZ_13460</name>
</gene>
<dbReference type="NCBIfam" id="TIGR04370">
    <property type="entry name" value="glyco_rpt_poly"/>
    <property type="match status" value="1"/>
</dbReference>